<sequence>MRPRPWTQAELSRLMDVRPCGQGRYLAPAHGSSERNVVEAGQLLADAVVAAAKEVPTQRVVSASMIFSRVVAHDAPLLVQLEVLRTGRTFSTVQAHIHQRGVLCCAGVVLLDAGAPDLISATAPMPAVDPPDRLRSLAIPGAVVAGRDMRVVDDAGNLDADTVGPPEINVWTRFQDAPDADYLHAALLTHSVAHWTVDAALRPHAGFGVGMAHSRISTGITMVTVTFHEEADVTDWLLYATRATYAGRGHAQSEGQVFTIDGRMVASYGVHAMVREFRAPDAAGRIAGDTLL</sequence>
<feature type="domain" description="Acyl-CoA thioesterase-like C-terminal" evidence="4">
    <location>
        <begin position="141"/>
        <end position="267"/>
    </location>
</feature>
<dbReference type="InterPro" id="IPR042171">
    <property type="entry name" value="Acyl-CoA_hotdog"/>
</dbReference>
<dbReference type="InterPro" id="IPR029069">
    <property type="entry name" value="HotDog_dom_sf"/>
</dbReference>
<dbReference type="PANTHER" id="PTHR11066">
    <property type="entry name" value="ACYL-COA THIOESTERASE"/>
    <property type="match status" value="1"/>
</dbReference>
<evidence type="ECO:0000313" key="6">
    <source>
        <dbReference type="Proteomes" id="UP001500603"/>
    </source>
</evidence>
<accession>A0ABP9KMU9</accession>
<dbReference type="Pfam" id="PF13622">
    <property type="entry name" value="4HBT_3"/>
    <property type="match status" value="1"/>
</dbReference>
<gene>
    <name evidence="5" type="ORF">GCM10023318_41840</name>
</gene>
<dbReference type="InterPro" id="IPR003703">
    <property type="entry name" value="Acyl_CoA_thio"/>
</dbReference>
<comment type="caution">
    <text evidence="5">The sequence shown here is derived from an EMBL/GenBank/DDBJ whole genome shotgun (WGS) entry which is preliminary data.</text>
</comment>
<dbReference type="PANTHER" id="PTHR11066:SF34">
    <property type="entry name" value="ACYL-COENZYME A THIOESTERASE 8"/>
    <property type="match status" value="1"/>
</dbReference>
<keyword evidence="2" id="KW-0378">Hydrolase</keyword>
<dbReference type="SUPFAM" id="SSF54637">
    <property type="entry name" value="Thioesterase/thiol ester dehydrase-isomerase"/>
    <property type="match status" value="2"/>
</dbReference>
<dbReference type="Gene3D" id="2.40.160.210">
    <property type="entry name" value="Acyl-CoA thioesterase, double hotdog domain"/>
    <property type="match status" value="1"/>
</dbReference>
<dbReference type="CDD" id="cd03444">
    <property type="entry name" value="Thioesterase_II_repeat1"/>
    <property type="match status" value="1"/>
</dbReference>
<organism evidence="5 6">
    <name type="scientific">Nocardia callitridis</name>
    <dbReference type="NCBI Taxonomy" id="648753"/>
    <lineage>
        <taxon>Bacteria</taxon>
        <taxon>Bacillati</taxon>
        <taxon>Actinomycetota</taxon>
        <taxon>Actinomycetes</taxon>
        <taxon>Mycobacteriales</taxon>
        <taxon>Nocardiaceae</taxon>
        <taxon>Nocardia</taxon>
    </lineage>
</organism>
<keyword evidence="6" id="KW-1185">Reference proteome</keyword>
<protein>
    <submittedName>
        <fullName evidence="5">Thioesterase family protein</fullName>
    </submittedName>
</protein>
<feature type="domain" description="Acyl-CoA thioesterase-like N-terminal HotDog" evidence="3">
    <location>
        <begin position="40"/>
        <end position="108"/>
    </location>
</feature>
<dbReference type="InterPro" id="IPR049450">
    <property type="entry name" value="ACOT8-like_C"/>
</dbReference>
<dbReference type="RefSeq" id="WP_345497257.1">
    <property type="nucleotide sequence ID" value="NZ_BAABJM010000004.1"/>
</dbReference>
<evidence type="ECO:0000259" key="3">
    <source>
        <dbReference type="Pfam" id="PF13622"/>
    </source>
</evidence>
<evidence type="ECO:0000256" key="1">
    <source>
        <dbReference type="ARBA" id="ARBA00006538"/>
    </source>
</evidence>
<reference evidence="6" key="1">
    <citation type="journal article" date="2019" name="Int. J. Syst. Evol. Microbiol.">
        <title>The Global Catalogue of Microorganisms (GCM) 10K type strain sequencing project: providing services to taxonomists for standard genome sequencing and annotation.</title>
        <authorList>
            <consortium name="The Broad Institute Genomics Platform"/>
            <consortium name="The Broad Institute Genome Sequencing Center for Infectious Disease"/>
            <person name="Wu L."/>
            <person name="Ma J."/>
        </authorList>
    </citation>
    <scope>NUCLEOTIDE SEQUENCE [LARGE SCALE GENOMIC DNA]</scope>
    <source>
        <strain evidence="6">JCM 18298</strain>
    </source>
</reference>
<evidence type="ECO:0000256" key="2">
    <source>
        <dbReference type="ARBA" id="ARBA00022801"/>
    </source>
</evidence>
<proteinExistence type="inferred from homology"/>
<evidence type="ECO:0000259" key="4">
    <source>
        <dbReference type="Pfam" id="PF20789"/>
    </source>
</evidence>
<name>A0ABP9KMU9_9NOCA</name>
<evidence type="ECO:0000313" key="5">
    <source>
        <dbReference type="EMBL" id="GAA5060438.1"/>
    </source>
</evidence>
<dbReference type="InterPro" id="IPR049449">
    <property type="entry name" value="TesB_ACOT8-like_N"/>
</dbReference>
<dbReference type="Pfam" id="PF20789">
    <property type="entry name" value="4HBT_3C"/>
    <property type="match status" value="1"/>
</dbReference>
<dbReference type="Proteomes" id="UP001500603">
    <property type="component" value="Unassembled WGS sequence"/>
</dbReference>
<dbReference type="EMBL" id="BAABJM010000004">
    <property type="protein sequence ID" value="GAA5060438.1"/>
    <property type="molecule type" value="Genomic_DNA"/>
</dbReference>
<comment type="similarity">
    <text evidence="1">Belongs to the C/M/P thioester hydrolase family.</text>
</comment>